<dbReference type="PANTHER" id="PTHR31836">
    <property type="match status" value="1"/>
</dbReference>
<protein>
    <recommendedName>
        <fullName evidence="6">RlpA-like protein double-psi beta-barrel domain-containing protein</fullName>
    </recommendedName>
</protein>
<sequence>MRISTGLSFLSVAASLVSAEHLAVKNHHSGPLRSARSTESNSFLAERDGGSRFTFYADGLGACGKTNKPSDFIVALNSAQFAGGAHCFEMITITVGSKTSQAMIVDECPGCPPKGLDFSEGLFDFFGSESEGVLNGAWDFGGASAPAPTSSAPPPPPISIALKPKPTTSSTPPPPPPTTTWKPETTSTSSWTPPPTSSSTSHSKKHSSSSATPTSTSSSSSSAPPATSASSAAPIVATQGTISTTDSASSSIFSFTNAFMSLSGLLMDAQLI</sequence>
<gene>
    <name evidence="4" type="ORF">FIBSPDRAFT_530721</name>
</gene>
<dbReference type="Proteomes" id="UP000076532">
    <property type="component" value="Unassembled WGS sequence"/>
</dbReference>
<feature type="chain" id="PRO_5007875831" description="RlpA-like protein double-psi beta-barrel domain-containing protein" evidence="3">
    <location>
        <begin position="20"/>
        <end position="272"/>
    </location>
</feature>
<keyword evidence="1 3" id="KW-0732">Signal</keyword>
<reference evidence="4 5" key="1">
    <citation type="journal article" date="2016" name="Mol. Biol. Evol.">
        <title>Comparative Genomics of Early-Diverging Mushroom-Forming Fungi Provides Insights into the Origins of Lignocellulose Decay Capabilities.</title>
        <authorList>
            <person name="Nagy L.G."/>
            <person name="Riley R."/>
            <person name="Tritt A."/>
            <person name="Adam C."/>
            <person name="Daum C."/>
            <person name="Floudas D."/>
            <person name="Sun H."/>
            <person name="Yadav J.S."/>
            <person name="Pangilinan J."/>
            <person name="Larsson K.H."/>
            <person name="Matsuura K."/>
            <person name="Barry K."/>
            <person name="Labutti K."/>
            <person name="Kuo R."/>
            <person name="Ohm R.A."/>
            <person name="Bhattacharya S.S."/>
            <person name="Shirouzu T."/>
            <person name="Yoshinaga Y."/>
            <person name="Martin F.M."/>
            <person name="Grigoriev I.V."/>
            <person name="Hibbett D.S."/>
        </authorList>
    </citation>
    <scope>NUCLEOTIDE SEQUENCE [LARGE SCALE GENOMIC DNA]</scope>
    <source>
        <strain evidence="4 5">CBS 109695</strain>
    </source>
</reference>
<keyword evidence="5" id="KW-1185">Reference proteome</keyword>
<dbReference type="InterPro" id="IPR051477">
    <property type="entry name" value="Expansin_CellWall"/>
</dbReference>
<dbReference type="AlphaFoldDB" id="A0A166JHA2"/>
<evidence type="ECO:0008006" key="6">
    <source>
        <dbReference type="Google" id="ProtNLM"/>
    </source>
</evidence>
<dbReference type="CDD" id="cd22191">
    <property type="entry name" value="DPBB_RlpA_EXP_N-like"/>
    <property type="match status" value="1"/>
</dbReference>
<evidence type="ECO:0000256" key="2">
    <source>
        <dbReference type="SAM" id="MobiDB-lite"/>
    </source>
</evidence>
<dbReference type="EMBL" id="KV417552">
    <property type="protein sequence ID" value="KZP20855.1"/>
    <property type="molecule type" value="Genomic_DNA"/>
</dbReference>
<dbReference type="SUPFAM" id="SSF50685">
    <property type="entry name" value="Barwin-like endoglucanases"/>
    <property type="match status" value="1"/>
</dbReference>
<evidence type="ECO:0000313" key="4">
    <source>
        <dbReference type="EMBL" id="KZP20855.1"/>
    </source>
</evidence>
<feature type="region of interest" description="Disordered" evidence="2">
    <location>
        <begin position="145"/>
        <end position="232"/>
    </location>
</feature>
<evidence type="ECO:0000313" key="5">
    <source>
        <dbReference type="Proteomes" id="UP000076532"/>
    </source>
</evidence>
<proteinExistence type="predicted"/>
<dbReference type="STRING" id="436010.A0A166JHA2"/>
<evidence type="ECO:0000256" key="1">
    <source>
        <dbReference type="ARBA" id="ARBA00022729"/>
    </source>
</evidence>
<accession>A0A166JHA2</accession>
<organism evidence="4 5">
    <name type="scientific">Athelia psychrophila</name>
    <dbReference type="NCBI Taxonomy" id="1759441"/>
    <lineage>
        <taxon>Eukaryota</taxon>
        <taxon>Fungi</taxon>
        <taxon>Dikarya</taxon>
        <taxon>Basidiomycota</taxon>
        <taxon>Agaricomycotina</taxon>
        <taxon>Agaricomycetes</taxon>
        <taxon>Agaricomycetidae</taxon>
        <taxon>Atheliales</taxon>
        <taxon>Atheliaceae</taxon>
        <taxon>Athelia</taxon>
    </lineage>
</organism>
<feature type="compositionally biased region" description="Low complexity" evidence="2">
    <location>
        <begin position="179"/>
        <end position="201"/>
    </location>
</feature>
<feature type="signal peptide" evidence="3">
    <location>
        <begin position="1"/>
        <end position="19"/>
    </location>
</feature>
<dbReference type="InterPro" id="IPR036908">
    <property type="entry name" value="RlpA-like_sf"/>
</dbReference>
<evidence type="ECO:0000256" key="3">
    <source>
        <dbReference type="SAM" id="SignalP"/>
    </source>
</evidence>
<dbReference type="Gene3D" id="2.40.40.10">
    <property type="entry name" value="RlpA-like domain"/>
    <property type="match status" value="1"/>
</dbReference>
<name>A0A166JHA2_9AGAM</name>
<feature type="compositionally biased region" description="Low complexity" evidence="2">
    <location>
        <begin position="208"/>
        <end position="232"/>
    </location>
</feature>
<feature type="compositionally biased region" description="Low complexity" evidence="2">
    <location>
        <begin position="159"/>
        <end position="170"/>
    </location>
</feature>
<dbReference type="PANTHER" id="PTHR31836:SF28">
    <property type="entry name" value="SRCR DOMAIN-CONTAINING PROTEIN-RELATED"/>
    <property type="match status" value="1"/>
</dbReference>
<dbReference type="OrthoDB" id="623670at2759"/>